<dbReference type="GO" id="GO:0005524">
    <property type="term" value="F:ATP binding"/>
    <property type="evidence" value="ECO:0007669"/>
    <property type="project" value="UniProtKB-KW"/>
</dbReference>
<dbReference type="InterPro" id="IPR005116">
    <property type="entry name" value="Transp-assoc_OB_typ1"/>
</dbReference>
<dbReference type="RefSeq" id="WP_183461595.1">
    <property type="nucleotide sequence ID" value="NZ_JACHWZ010000015.1"/>
</dbReference>
<dbReference type="PANTHER" id="PTHR43514">
    <property type="entry name" value="ABC TRANSPORTER I FAMILY MEMBER 10"/>
    <property type="match status" value="1"/>
</dbReference>
<keyword evidence="6" id="KW-1278">Translocase</keyword>
<feature type="domain" description="Mop" evidence="10">
    <location>
        <begin position="292"/>
        <end position="357"/>
    </location>
</feature>
<keyword evidence="4" id="KW-0547">Nucleotide-binding</keyword>
<evidence type="ECO:0000256" key="6">
    <source>
        <dbReference type="ARBA" id="ARBA00022967"/>
    </source>
</evidence>
<evidence type="ECO:0000256" key="1">
    <source>
        <dbReference type="ARBA" id="ARBA00022448"/>
    </source>
</evidence>
<dbReference type="GO" id="GO:0015689">
    <property type="term" value="P:molybdate ion transport"/>
    <property type="evidence" value="ECO:0007669"/>
    <property type="project" value="InterPro"/>
</dbReference>
<dbReference type="Gene3D" id="3.40.50.300">
    <property type="entry name" value="P-loop containing nucleotide triphosphate hydrolases"/>
    <property type="match status" value="1"/>
</dbReference>
<keyword evidence="5 11" id="KW-0067">ATP-binding</keyword>
<dbReference type="InterPro" id="IPR003439">
    <property type="entry name" value="ABC_transporter-like_ATP-bd"/>
</dbReference>
<evidence type="ECO:0000259" key="10">
    <source>
        <dbReference type="PROSITE" id="PS51866"/>
    </source>
</evidence>
<keyword evidence="7" id="KW-0472">Membrane</keyword>
<keyword evidence="2" id="KW-1003">Cell membrane</keyword>
<dbReference type="SUPFAM" id="SSF50331">
    <property type="entry name" value="MOP-like"/>
    <property type="match status" value="1"/>
</dbReference>
<dbReference type="EMBL" id="JACHWZ010000015">
    <property type="protein sequence ID" value="MBB3062356.1"/>
    <property type="molecule type" value="Genomic_DNA"/>
</dbReference>
<dbReference type="PROSITE" id="PS51866">
    <property type="entry name" value="MOP"/>
    <property type="match status" value="1"/>
</dbReference>
<protein>
    <submittedName>
        <fullName evidence="11">Molybdate transport system ATP-binding protein</fullName>
    </submittedName>
</protein>
<name>A0A7W4WDQ4_9GAMM</name>
<dbReference type="Pfam" id="PF03459">
    <property type="entry name" value="TOBE"/>
    <property type="match status" value="1"/>
</dbReference>
<dbReference type="SMART" id="SM00382">
    <property type="entry name" value="AAA"/>
    <property type="match status" value="1"/>
</dbReference>
<evidence type="ECO:0000313" key="12">
    <source>
        <dbReference type="Proteomes" id="UP000535937"/>
    </source>
</evidence>
<dbReference type="Pfam" id="PF00005">
    <property type="entry name" value="ABC_tran"/>
    <property type="match status" value="1"/>
</dbReference>
<accession>A0A7W4WDQ4</accession>
<feature type="domain" description="ABC transporter" evidence="9">
    <location>
        <begin position="3"/>
        <end position="236"/>
    </location>
</feature>
<sequence>MEINGEGLRARKLVTPLNPGAPWDLDLPARGIVGLSGPSGAGKSTLLQALAGLRGCSGDIHWSGICWQSGNRRLAAHRRDACVGFQDCRLFAGTSVAENLALVHRHSRRPLPPAERQQLLAGFGATDLLDKPVESLSGGEAQRVALLRQLFSNPALQLCDEALSAVDRPLRLRLLPQLWDFWQRHQALVVWASHSVEEIQLLADSCLWMECGHLRGPLPTPQVAARLADEKMPEYSRIDARVTEQRAGLLRLSLEGHSLYADRAANNYRVGQAVHFLLAAGDISLSVAHPGLSSALNCLPVRLDNLEVAGDGRVRLLLSVGEAQFCADISGISCERLALKAGKNYFAQFKACAPLGL</sequence>
<dbReference type="GO" id="GO:0016887">
    <property type="term" value="F:ATP hydrolysis activity"/>
    <property type="evidence" value="ECO:0007669"/>
    <property type="project" value="InterPro"/>
</dbReference>
<gene>
    <name evidence="11" type="ORF">FHS09_003201</name>
</gene>
<dbReference type="InterPro" id="IPR004606">
    <property type="entry name" value="Mop_domain"/>
</dbReference>
<dbReference type="AlphaFoldDB" id="A0A7W4WDQ4"/>
<proteinExistence type="predicted"/>
<evidence type="ECO:0000256" key="3">
    <source>
        <dbReference type="ARBA" id="ARBA00022505"/>
    </source>
</evidence>
<dbReference type="Gene3D" id="2.40.50.100">
    <property type="match status" value="1"/>
</dbReference>
<organism evidence="11 12">
    <name type="scientific">Microbulbifer rhizosphaerae</name>
    <dbReference type="NCBI Taxonomy" id="1562603"/>
    <lineage>
        <taxon>Bacteria</taxon>
        <taxon>Pseudomonadati</taxon>
        <taxon>Pseudomonadota</taxon>
        <taxon>Gammaproteobacteria</taxon>
        <taxon>Cellvibrionales</taxon>
        <taxon>Microbulbiferaceae</taxon>
        <taxon>Microbulbifer</taxon>
    </lineage>
</organism>
<dbReference type="SUPFAM" id="SSF52540">
    <property type="entry name" value="P-loop containing nucleoside triphosphate hydrolases"/>
    <property type="match status" value="1"/>
</dbReference>
<dbReference type="PROSITE" id="PS00211">
    <property type="entry name" value="ABC_TRANSPORTER_1"/>
    <property type="match status" value="1"/>
</dbReference>
<comment type="caution">
    <text evidence="11">The sequence shown here is derived from an EMBL/GenBank/DDBJ whole genome shotgun (WGS) entry which is preliminary data.</text>
</comment>
<dbReference type="PANTHER" id="PTHR43514:SF4">
    <property type="entry name" value="ABC TRANSPORTER I FAMILY MEMBER 10"/>
    <property type="match status" value="1"/>
</dbReference>
<dbReference type="InterPro" id="IPR017871">
    <property type="entry name" value="ABC_transporter-like_CS"/>
</dbReference>
<keyword evidence="1" id="KW-0813">Transport</keyword>
<evidence type="ECO:0000256" key="4">
    <source>
        <dbReference type="ARBA" id="ARBA00022741"/>
    </source>
</evidence>
<dbReference type="PROSITE" id="PS50893">
    <property type="entry name" value="ABC_TRANSPORTER_2"/>
    <property type="match status" value="1"/>
</dbReference>
<dbReference type="InterPro" id="IPR008995">
    <property type="entry name" value="Mo/tungstate-bd_C_term_dom"/>
</dbReference>
<evidence type="ECO:0000256" key="8">
    <source>
        <dbReference type="PROSITE-ProRule" id="PRU01213"/>
    </source>
</evidence>
<dbReference type="InterPro" id="IPR050334">
    <property type="entry name" value="Molybdenum_import_ModC"/>
</dbReference>
<evidence type="ECO:0000256" key="5">
    <source>
        <dbReference type="ARBA" id="ARBA00022840"/>
    </source>
</evidence>
<reference evidence="11 12" key="1">
    <citation type="submission" date="2020-08" db="EMBL/GenBank/DDBJ databases">
        <title>Genomic Encyclopedia of Type Strains, Phase III (KMG-III): the genomes of soil and plant-associated and newly described type strains.</title>
        <authorList>
            <person name="Whitman W."/>
        </authorList>
    </citation>
    <scope>NUCLEOTIDE SEQUENCE [LARGE SCALE GENOMIC DNA]</scope>
    <source>
        <strain evidence="11 12">CECT 8799</strain>
    </source>
</reference>
<keyword evidence="3 8" id="KW-0500">Molybdenum</keyword>
<keyword evidence="12" id="KW-1185">Reference proteome</keyword>
<evidence type="ECO:0000256" key="7">
    <source>
        <dbReference type="ARBA" id="ARBA00023136"/>
    </source>
</evidence>
<dbReference type="InterPro" id="IPR027417">
    <property type="entry name" value="P-loop_NTPase"/>
</dbReference>
<evidence type="ECO:0000256" key="2">
    <source>
        <dbReference type="ARBA" id="ARBA00022475"/>
    </source>
</evidence>
<dbReference type="Proteomes" id="UP000535937">
    <property type="component" value="Unassembled WGS sequence"/>
</dbReference>
<evidence type="ECO:0000259" key="9">
    <source>
        <dbReference type="PROSITE" id="PS50893"/>
    </source>
</evidence>
<evidence type="ECO:0000313" key="11">
    <source>
        <dbReference type="EMBL" id="MBB3062356.1"/>
    </source>
</evidence>
<dbReference type="InterPro" id="IPR003593">
    <property type="entry name" value="AAA+_ATPase"/>
</dbReference>